<organism evidence="2 3">
    <name type="scientific">Collybia nuda</name>
    <dbReference type="NCBI Taxonomy" id="64659"/>
    <lineage>
        <taxon>Eukaryota</taxon>
        <taxon>Fungi</taxon>
        <taxon>Dikarya</taxon>
        <taxon>Basidiomycota</taxon>
        <taxon>Agaricomycotina</taxon>
        <taxon>Agaricomycetes</taxon>
        <taxon>Agaricomycetidae</taxon>
        <taxon>Agaricales</taxon>
        <taxon>Tricholomatineae</taxon>
        <taxon>Clitocybaceae</taxon>
        <taxon>Collybia</taxon>
    </lineage>
</organism>
<feature type="region of interest" description="Disordered" evidence="1">
    <location>
        <begin position="1"/>
        <end position="37"/>
    </location>
</feature>
<comment type="caution">
    <text evidence="2">The sequence shown here is derived from an EMBL/GenBank/DDBJ whole genome shotgun (WGS) entry which is preliminary data.</text>
</comment>
<dbReference type="EMBL" id="MU150371">
    <property type="protein sequence ID" value="KAF9457436.1"/>
    <property type="molecule type" value="Genomic_DNA"/>
</dbReference>
<evidence type="ECO:0008006" key="4">
    <source>
        <dbReference type="Google" id="ProtNLM"/>
    </source>
</evidence>
<feature type="non-terminal residue" evidence="2">
    <location>
        <position position="280"/>
    </location>
</feature>
<evidence type="ECO:0000313" key="3">
    <source>
        <dbReference type="Proteomes" id="UP000807353"/>
    </source>
</evidence>
<gene>
    <name evidence="2" type="ORF">BDZ94DRAFT_1227883</name>
</gene>
<proteinExistence type="predicted"/>
<reference evidence="2" key="1">
    <citation type="submission" date="2020-11" db="EMBL/GenBank/DDBJ databases">
        <authorList>
            <consortium name="DOE Joint Genome Institute"/>
            <person name="Ahrendt S."/>
            <person name="Riley R."/>
            <person name="Andreopoulos W."/>
            <person name="Labutti K."/>
            <person name="Pangilinan J."/>
            <person name="Ruiz-Duenas F.J."/>
            <person name="Barrasa J.M."/>
            <person name="Sanchez-Garcia M."/>
            <person name="Camarero S."/>
            <person name="Miyauchi S."/>
            <person name="Serrano A."/>
            <person name="Linde D."/>
            <person name="Babiker R."/>
            <person name="Drula E."/>
            <person name="Ayuso-Fernandez I."/>
            <person name="Pacheco R."/>
            <person name="Padilla G."/>
            <person name="Ferreira P."/>
            <person name="Barriuso J."/>
            <person name="Kellner H."/>
            <person name="Castanera R."/>
            <person name="Alfaro M."/>
            <person name="Ramirez L."/>
            <person name="Pisabarro A.G."/>
            <person name="Kuo A."/>
            <person name="Tritt A."/>
            <person name="Lipzen A."/>
            <person name="He G."/>
            <person name="Yan M."/>
            <person name="Ng V."/>
            <person name="Cullen D."/>
            <person name="Martin F."/>
            <person name="Rosso M.-N."/>
            <person name="Henrissat B."/>
            <person name="Hibbett D."/>
            <person name="Martinez A.T."/>
            <person name="Grigoriev I.V."/>
        </authorList>
    </citation>
    <scope>NUCLEOTIDE SEQUENCE</scope>
    <source>
        <strain evidence="2">CBS 247.69</strain>
    </source>
</reference>
<accession>A0A9P5XXD3</accession>
<protein>
    <recommendedName>
        <fullName evidence="4">BTB domain-containing protein</fullName>
    </recommendedName>
</protein>
<feature type="compositionally biased region" description="Pro residues" evidence="1">
    <location>
        <begin position="14"/>
        <end position="26"/>
    </location>
</feature>
<evidence type="ECO:0000256" key="1">
    <source>
        <dbReference type="SAM" id="MobiDB-lite"/>
    </source>
</evidence>
<name>A0A9P5XXD3_9AGAR</name>
<dbReference type="AlphaFoldDB" id="A0A9P5XXD3"/>
<sequence length="280" mass="30889">MKIISSRWSSTHPNTPPPPLHPPPSPRTAMRPISPSMRGTPWFEDGNILISSGDGESVFKLYTGLLMYSSAHFEERLNGLSGDTTEVIDNCEKIEMDKDDSTRDLSHFFQAMHCGITITSLDSLHDLTTITSILRLATKYGAHALRARAVAVLQVHFPSTLSAFNLKITSPTSPSPWLPDPIIVINIARETSSFMLLPSAMALLTNDTSASEVFGVCLHATSPPRVLRHELNMTDALKFGLMKQLHQDSIAILFKFMRGVAVGCYQPPDMSRRCTRTAPI</sequence>
<keyword evidence="3" id="KW-1185">Reference proteome</keyword>
<evidence type="ECO:0000313" key="2">
    <source>
        <dbReference type="EMBL" id="KAF9457436.1"/>
    </source>
</evidence>
<dbReference type="OrthoDB" id="3036049at2759"/>
<dbReference type="Proteomes" id="UP000807353">
    <property type="component" value="Unassembled WGS sequence"/>
</dbReference>